<keyword evidence="1" id="KW-0150">Chloroplast</keyword>
<dbReference type="Proteomes" id="UP000825935">
    <property type="component" value="Chromosome 3"/>
</dbReference>
<dbReference type="EMBL" id="CM035408">
    <property type="protein sequence ID" value="KAH7441156.1"/>
    <property type="molecule type" value="Genomic_DNA"/>
</dbReference>
<dbReference type="InterPro" id="IPR005814">
    <property type="entry name" value="Aminotrans_3"/>
</dbReference>
<keyword evidence="4" id="KW-0663">Pyridoxal phosphate</keyword>
<dbReference type="Pfam" id="PF13500">
    <property type="entry name" value="AAA_26"/>
    <property type="match status" value="1"/>
</dbReference>
<dbReference type="GO" id="GO:0004141">
    <property type="term" value="F:dethiobiotin synthase activity"/>
    <property type="evidence" value="ECO:0007669"/>
    <property type="project" value="TreeGrafter"/>
</dbReference>
<dbReference type="GO" id="GO:0030170">
    <property type="term" value="F:pyridoxal phosphate binding"/>
    <property type="evidence" value="ECO:0007669"/>
    <property type="project" value="InterPro"/>
</dbReference>
<proteinExistence type="predicted"/>
<evidence type="ECO:0000256" key="1">
    <source>
        <dbReference type="ARBA" id="ARBA00022528"/>
    </source>
</evidence>
<evidence type="ECO:0000256" key="3">
    <source>
        <dbReference type="ARBA" id="ARBA00022679"/>
    </source>
</evidence>
<evidence type="ECO:0000313" key="5">
    <source>
        <dbReference type="EMBL" id="KAH7441159.1"/>
    </source>
</evidence>
<evidence type="ECO:0000256" key="4">
    <source>
        <dbReference type="ARBA" id="ARBA00022898"/>
    </source>
</evidence>
<dbReference type="AlphaFoldDB" id="A0A8T2V9Y0"/>
<dbReference type="InterPro" id="IPR015421">
    <property type="entry name" value="PyrdxlP-dep_Trfase_major"/>
</dbReference>
<dbReference type="EMBL" id="CM035408">
    <property type="protein sequence ID" value="KAH7441157.1"/>
    <property type="molecule type" value="Genomic_DNA"/>
</dbReference>
<dbReference type="OMA" id="KGWASRA"/>
<keyword evidence="2" id="KW-0032">Aminotransferase</keyword>
<organism evidence="5 6">
    <name type="scientific">Ceratopteris richardii</name>
    <name type="common">Triangle waterfern</name>
    <dbReference type="NCBI Taxonomy" id="49495"/>
    <lineage>
        <taxon>Eukaryota</taxon>
        <taxon>Viridiplantae</taxon>
        <taxon>Streptophyta</taxon>
        <taxon>Embryophyta</taxon>
        <taxon>Tracheophyta</taxon>
        <taxon>Polypodiopsida</taxon>
        <taxon>Polypodiidae</taxon>
        <taxon>Polypodiales</taxon>
        <taxon>Pteridineae</taxon>
        <taxon>Pteridaceae</taxon>
        <taxon>Parkerioideae</taxon>
        <taxon>Ceratopteris</taxon>
    </lineage>
</organism>
<keyword evidence="1" id="KW-0934">Plastid</keyword>
<dbReference type="SUPFAM" id="SSF53383">
    <property type="entry name" value="PLP-dependent transferases"/>
    <property type="match status" value="1"/>
</dbReference>
<dbReference type="Gene3D" id="3.40.50.300">
    <property type="entry name" value="P-loop containing nucleotide triphosphate hydrolases"/>
    <property type="match status" value="1"/>
</dbReference>
<dbReference type="GO" id="GO:0004015">
    <property type="term" value="F:adenosylmethionine-8-amino-7-oxononanoate transaminase activity"/>
    <property type="evidence" value="ECO:0007669"/>
    <property type="project" value="TreeGrafter"/>
</dbReference>
<dbReference type="SUPFAM" id="SSF52540">
    <property type="entry name" value="P-loop containing nucleoside triphosphate hydrolases"/>
    <property type="match status" value="2"/>
</dbReference>
<sequence length="898" mass="99499">MPMSMSVLAILRKGLSRGRWPYLPRRAWSSCSSSNSKITVSEGMPTTDLFSTAFTVWGANTNVGKTLISAGLSSSVISCGDSLSYLKPLQTGFPKDSDSRFVVNKLRHTLPCLSNITPRRILVSHSIQSVSPAVLANSPRSPQQDSFVMSANLQKNLKVRNEFYSSEQFMLERDSSSGEVSWLTKDWNEGMKSFSAFTSTFRASTIWSWFNAVSPHIAAAEEGLSVSEAALLQEIEKSMFAFSKHAGIVDNHDQRWTILETAGGVASPGPDGTLQCDLYRPFRLPSLLVGDGRLGGISSTITAYESLVCRGYDVNAIVLIDHHFGNGDLLQRYIRHKLPVFVLPSIPEDLNDDLIVWFTKTASRFNEIRDHIKVVHKARMMQLQSMQRKGGHYLWWPFTQHSLVPEDQITVIDARVGDNFMIYKNANDSDIIMPQFDACASWWTQGPDLALQLELARQVSYASGRFGHVMLPENVYEPALQCAEFLIESIGKDWASRVYYSDNGSTAVEIAIKMAFRKYLHDHQLVTETDSCKNVLCLKVLALRGSYHGDTLGAQDAQAPSAYTGFLQQPWYEGRGLFLDPPHVFMHNRKWHIDIPKSYIELNKSMTSVVKLSFQARSELFDKGRDSSELAALYKEFIRTNMCACVENCEHLAALIIEPVIHGAGGMTLIDPLFQRILVNECKRKKIPVIFDEVFAGCWRLGVQTCIQHLGCTPDIGCYSKLLTGGVVPLAVTLASSGIFESFKGDSKLLALLHGHSYSGHAIGCQAALTALQWLSDPNTNPNLLSSTMTLAELWDPARVSELSAHPEVQRVIALGTVFALELKASASESGYGSLLSRGIVQALREDQVYTRPLGNVIYFMCGPTTPPATCTKLLDKLSRQLDVFTARKHANANHACG</sequence>
<evidence type="ECO:0000313" key="6">
    <source>
        <dbReference type="Proteomes" id="UP000825935"/>
    </source>
</evidence>
<dbReference type="CDD" id="cd03109">
    <property type="entry name" value="DTBS"/>
    <property type="match status" value="1"/>
</dbReference>
<keyword evidence="6" id="KW-1185">Reference proteome</keyword>
<dbReference type="GO" id="GO:0009102">
    <property type="term" value="P:biotin biosynthetic process"/>
    <property type="evidence" value="ECO:0007669"/>
    <property type="project" value="TreeGrafter"/>
</dbReference>
<dbReference type="Pfam" id="PF00202">
    <property type="entry name" value="Aminotran_3"/>
    <property type="match status" value="2"/>
</dbReference>
<dbReference type="Gene3D" id="3.40.640.10">
    <property type="entry name" value="Type I PLP-dependent aspartate aminotransferase-like (Major domain)"/>
    <property type="match status" value="1"/>
</dbReference>
<protein>
    <submittedName>
        <fullName evidence="5">Uncharacterized protein</fullName>
    </submittedName>
</protein>
<dbReference type="EMBL" id="CM035408">
    <property type="protein sequence ID" value="KAH7441158.1"/>
    <property type="molecule type" value="Genomic_DNA"/>
</dbReference>
<keyword evidence="3" id="KW-0808">Transferase</keyword>
<comment type="caution">
    <text evidence="5">The sequence shown here is derived from an EMBL/GenBank/DDBJ whole genome shotgun (WGS) entry which is preliminary data.</text>
</comment>
<reference evidence="5" key="1">
    <citation type="submission" date="2021-08" db="EMBL/GenBank/DDBJ databases">
        <title>WGS assembly of Ceratopteris richardii.</title>
        <authorList>
            <person name="Marchant D.B."/>
            <person name="Chen G."/>
            <person name="Jenkins J."/>
            <person name="Shu S."/>
            <person name="Leebens-Mack J."/>
            <person name="Grimwood J."/>
            <person name="Schmutz J."/>
            <person name="Soltis P."/>
            <person name="Soltis D."/>
            <person name="Chen Z.-H."/>
        </authorList>
    </citation>
    <scope>NUCLEOTIDE SEQUENCE</scope>
    <source>
        <strain evidence="5">Whitten #5841</strain>
        <tissue evidence="5">Leaf</tissue>
    </source>
</reference>
<accession>A0A8T2V9Y0</accession>
<gene>
    <name evidence="5" type="ORF">KP509_03G027300</name>
</gene>
<dbReference type="InterPro" id="IPR015424">
    <property type="entry name" value="PyrdxlP-dep_Trfase"/>
</dbReference>
<dbReference type="InterPro" id="IPR015422">
    <property type="entry name" value="PyrdxlP-dep_Trfase_small"/>
</dbReference>
<dbReference type="OrthoDB" id="425114at2759"/>
<dbReference type="PANTHER" id="PTHR42684:SF3">
    <property type="entry name" value="ADENOSYLMETHIONINE-8-AMINO-7-OXONONANOATE AMINOTRANSFERASE"/>
    <property type="match status" value="1"/>
</dbReference>
<dbReference type="PANTHER" id="PTHR42684">
    <property type="entry name" value="ADENOSYLMETHIONINE-8-AMINO-7-OXONONANOATE AMINOTRANSFERASE"/>
    <property type="match status" value="1"/>
</dbReference>
<dbReference type="GO" id="GO:0005739">
    <property type="term" value="C:mitochondrion"/>
    <property type="evidence" value="ECO:0007669"/>
    <property type="project" value="TreeGrafter"/>
</dbReference>
<dbReference type="Gene3D" id="3.90.1150.10">
    <property type="entry name" value="Aspartate Aminotransferase, domain 1"/>
    <property type="match status" value="1"/>
</dbReference>
<name>A0A8T2V9Y0_CERRI</name>
<dbReference type="InterPro" id="IPR027417">
    <property type="entry name" value="P-loop_NTPase"/>
</dbReference>
<evidence type="ECO:0000256" key="2">
    <source>
        <dbReference type="ARBA" id="ARBA00022576"/>
    </source>
</evidence>
<dbReference type="EMBL" id="CM035408">
    <property type="protein sequence ID" value="KAH7441159.1"/>
    <property type="molecule type" value="Genomic_DNA"/>
</dbReference>